<name>A0ABD5YZ64_9EURY</name>
<comment type="caution">
    <text evidence="2">The sequence shown here is derived from an EMBL/GenBank/DDBJ whole genome shotgun (WGS) entry which is preliminary data.</text>
</comment>
<reference evidence="2 3" key="1">
    <citation type="journal article" date="2019" name="Int. J. Syst. Evol. Microbiol.">
        <title>The Global Catalogue of Microorganisms (GCM) 10K type strain sequencing project: providing services to taxonomists for standard genome sequencing and annotation.</title>
        <authorList>
            <consortium name="The Broad Institute Genomics Platform"/>
            <consortium name="The Broad Institute Genome Sequencing Center for Infectious Disease"/>
            <person name="Wu L."/>
            <person name="Ma J."/>
        </authorList>
    </citation>
    <scope>NUCLEOTIDE SEQUENCE [LARGE SCALE GENOMIC DNA]</scope>
    <source>
        <strain evidence="2 3">RDMS1</strain>
    </source>
</reference>
<dbReference type="InterPro" id="IPR005149">
    <property type="entry name" value="Tscrpt_reg_PadR_N"/>
</dbReference>
<proteinExistence type="predicted"/>
<dbReference type="Pfam" id="PF03551">
    <property type="entry name" value="PadR"/>
    <property type="match status" value="1"/>
</dbReference>
<sequence>MVAHETHPCPEFGTFERDLLAILACEGPQYGLELKRTVEERWEITLSRSRLYKTVNALIERGLVEKGELTGRASHYAITESGERLLRAYATWIAESLGIDIFGTAISEEVKRCTEFTTDHGLAQPPPTGFALVLSVRTLAVR</sequence>
<feature type="domain" description="Transcription regulator PadR N-terminal" evidence="1">
    <location>
        <begin position="19"/>
        <end position="87"/>
    </location>
</feature>
<evidence type="ECO:0000259" key="1">
    <source>
        <dbReference type="Pfam" id="PF03551"/>
    </source>
</evidence>
<evidence type="ECO:0000313" key="3">
    <source>
        <dbReference type="Proteomes" id="UP001596417"/>
    </source>
</evidence>
<evidence type="ECO:0000313" key="2">
    <source>
        <dbReference type="EMBL" id="MFC7193225.1"/>
    </source>
</evidence>
<organism evidence="2 3">
    <name type="scientific">Halocatena marina</name>
    <dbReference type="NCBI Taxonomy" id="2934937"/>
    <lineage>
        <taxon>Archaea</taxon>
        <taxon>Methanobacteriati</taxon>
        <taxon>Methanobacteriota</taxon>
        <taxon>Stenosarchaea group</taxon>
        <taxon>Halobacteria</taxon>
        <taxon>Halobacteriales</taxon>
        <taxon>Natronomonadaceae</taxon>
        <taxon>Halocatena</taxon>
    </lineage>
</organism>
<dbReference type="InterPro" id="IPR036388">
    <property type="entry name" value="WH-like_DNA-bd_sf"/>
</dbReference>
<dbReference type="EMBL" id="JBHTAX010000007">
    <property type="protein sequence ID" value="MFC7193225.1"/>
    <property type="molecule type" value="Genomic_DNA"/>
</dbReference>
<dbReference type="Gene3D" id="1.10.10.10">
    <property type="entry name" value="Winged helix-like DNA-binding domain superfamily/Winged helix DNA-binding domain"/>
    <property type="match status" value="1"/>
</dbReference>
<accession>A0ABD5YZ64</accession>
<dbReference type="InterPro" id="IPR036390">
    <property type="entry name" value="WH_DNA-bd_sf"/>
</dbReference>
<keyword evidence="3" id="KW-1185">Reference proteome</keyword>
<dbReference type="SUPFAM" id="SSF46785">
    <property type="entry name" value="Winged helix' DNA-binding domain"/>
    <property type="match status" value="1"/>
</dbReference>
<protein>
    <submittedName>
        <fullName evidence="2">PadR family transcriptional regulator</fullName>
    </submittedName>
</protein>
<gene>
    <name evidence="2" type="ORF">ACFQL7_27845</name>
</gene>
<dbReference type="AlphaFoldDB" id="A0ABD5YZ64"/>
<dbReference type="RefSeq" id="WP_390207061.1">
    <property type="nucleotide sequence ID" value="NZ_JBHSZC010000006.1"/>
</dbReference>
<dbReference type="Proteomes" id="UP001596417">
    <property type="component" value="Unassembled WGS sequence"/>
</dbReference>